<keyword evidence="3" id="KW-1185">Reference proteome</keyword>
<accession>A0AAD7JIY9</accession>
<evidence type="ECO:0000259" key="1">
    <source>
        <dbReference type="Pfam" id="PF04424"/>
    </source>
</evidence>
<dbReference type="GO" id="GO:0005829">
    <property type="term" value="C:cytosol"/>
    <property type="evidence" value="ECO:0007669"/>
    <property type="project" value="TreeGrafter"/>
</dbReference>
<gene>
    <name evidence="2" type="ORF">DFH07DRAFT_357677</name>
</gene>
<dbReference type="Pfam" id="PF04424">
    <property type="entry name" value="MINDY_DUB"/>
    <property type="match status" value="1"/>
</dbReference>
<name>A0AAD7JIY9_9AGAR</name>
<comment type="caution">
    <text evidence="2">The sequence shown here is derived from an EMBL/GenBank/DDBJ whole genome shotgun (WGS) entry which is preliminary data.</text>
</comment>
<proteinExistence type="predicted"/>
<protein>
    <recommendedName>
        <fullName evidence="1">MINDY deubiquitinase domain-containing protein</fullName>
    </recommendedName>
</protein>
<dbReference type="GO" id="GO:0071108">
    <property type="term" value="P:protein K48-linked deubiquitination"/>
    <property type="evidence" value="ECO:0007669"/>
    <property type="project" value="TreeGrafter"/>
</dbReference>
<dbReference type="GO" id="GO:0016807">
    <property type="term" value="F:cysteine-type carboxypeptidase activity"/>
    <property type="evidence" value="ECO:0007669"/>
    <property type="project" value="TreeGrafter"/>
</dbReference>
<organism evidence="2 3">
    <name type="scientific">Mycena maculata</name>
    <dbReference type="NCBI Taxonomy" id="230809"/>
    <lineage>
        <taxon>Eukaryota</taxon>
        <taxon>Fungi</taxon>
        <taxon>Dikarya</taxon>
        <taxon>Basidiomycota</taxon>
        <taxon>Agaricomycotina</taxon>
        <taxon>Agaricomycetes</taxon>
        <taxon>Agaricomycetidae</taxon>
        <taxon>Agaricales</taxon>
        <taxon>Marasmiineae</taxon>
        <taxon>Mycenaceae</taxon>
        <taxon>Mycena</taxon>
    </lineage>
</organism>
<dbReference type="InterPro" id="IPR033979">
    <property type="entry name" value="MINDY_domain"/>
</dbReference>
<evidence type="ECO:0000313" key="2">
    <source>
        <dbReference type="EMBL" id="KAJ7765832.1"/>
    </source>
</evidence>
<sequence>MSSDPSLHSSEAEVWYLKEISYGTTDSKQAVKIVTQNFNGPCSFIAICNILILRGDIQILPPDRATVSYEFLSQLVGEYLLIHAPDVDISAALSIMPLTQKGMDLNPLFTGATSFRPAGDGGALKLFEQAGIQLVHGWLVDPASHEAGPIAARAQDYDSAVTYIVDADYTAKGQLVVGESDEPVAGSSSAPANNWTTEEKSKIEDAMAIRDFLDSTQSQLTYHGLFHLATTLPPGALVALFRNSHLSVLHKSASPTDAALYALVTDHIFLHERSVVWERLEDVDGGSSTFVDSNFVRASPAGGDYAGQTAEDALRAAEFEAGLFVPHDPNDHLLAQQIQAEEDNHAQVLRDQARLRRLEKEDAARLAQEAKEARKAKKKDCIIM</sequence>
<dbReference type="GO" id="GO:0004843">
    <property type="term" value="F:cysteine-type deubiquitinase activity"/>
    <property type="evidence" value="ECO:0007669"/>
    <property type="project" value="InterPro"/>
</dbReference>
<dbReference type="PANTHER" id="PTHR18063:SF6">
    <property type="entry name" value="UBIQUITIN CARBOXYL-TERMINAL HYDROLASE"/>
    <property type="match status" value="1"/>
</dbReference>
<reference evidence="2" key="1">
    <citation type="submission" date="2023-03" db="EMBL/GenBank/DDBJ databases">
        <title>Massive genome expansion in bonnet fungi (Mycena s.s.) driven by repeated elements and novel gene families across ecological guilds.</title>
        <authorList>
            <consortium name="Lawrence Berkeley National Laboratory"/>
            <person name="Harder C.B."/>
            <person name="Miyauchi S."/>
            <person name="Viragh M."/>
            <person name="Kuo A."/>
            <person name="Thoen E."/>
            <person name="Andreopoulos B."/>
            <person name="Lu D."/>
            <person name="Skrede I."/>
            <person name="Drula E."/>
            <person name="Henrissat B."/>
            <person name="Morin E."/>
            <person name="Kohler A."/>
            <person name="Barry K."/>
            <person name="LaButti K."/>
            <person name="Morin E."/>
            <person name="Salamov A."/>
            <person name="Lipzen A."/>
            <person name="Mereny Z."/>
            <person name="Hegedus B."/>
            <person name="Baldrian P."/>
            <person name="Stursova M."/>
            <person name="Weitz H."/>
            <person name="Taylor A."/>
            <person name="Grigoriev I.V."/>
            <person name="Nagy L.G."/>
            <person name="Martin F."/>
            <person name="Kauserud H."/>
        </authorList>
    </citation>
    <scope>NUCLEOTIDE SEQUENCE</scope>
    <source>
        <strain evidence="2">CBHHK188m</strain>
    </source>
</reference>
<dbReference type="GO" id="GO:0071944">
    <property type="term" value="C:cell periphery"/>
    <property type="evidence" value="ECO:0007669"/>
    <property type="project" value="TreeGrafter"/>
</dbReference>
<dbReference type="GO" id="GO:1990380">
    <property type="term" value="F:K48-linked deubiquitinase activity"/>
    <property type="evidence" value="ECO:0007669"/>
    <property type="project" value="InterPro"/>
</dbReference>
<feature type="domain" description="MINDY deubiquitinase" evidence="1">
    <location>
        <begin position="14"/>
        <end position="295"/>
    </location>
</feature>
<evidence type="ECO:0000313" key="3">
    <source>
        <dbReference type="Proteomes" id="UP001215280"/>
    </source>
</evidence>
<dbReference type="EMBL" id="JARJLG010000034">
    <property type="protein sequence ID" value="KAJ7765832.1"/>
    <property type="molecule type" value="Genomic_DNA"/>
</dbReference>
<dbReference type="InterPro" id="IPR007518">
    <property type="entry name" value="MINDY"/>
</dbReference>
<dbReference type="AlphaFoldDB" id="A0AAD7JIY9"/>
<dbReference type="PANTHER" id="PTHR18063">
    <property type="entry name" value="NF-E2 INDUCIBLE PROTEIN"/>
    <property type="match status" value="1"/>
</dbReference>
<dbReference type="Proteomes" id="UP001215280">
    <property type="component" value="Unassembled WGS sequence"/>
</dbReference>